<dbReference type="NCBIfam" id="TIGR01515">
    <property type="entry name" value="branching_enzym"/>
    <property type="match status" value="1"/>
</dbReference>
<dbReference type="Gene3D" id="3.20.20.80">
    <property type="entry name" value="Glycosidases"/>
    <property type="match status" value="1"/>
</dbReference>
<dbReference type="InterPro" id="IPR004193">
    <property type="entry name" value="Glyco_hydro_13_N"/>
</dbReference>
<dbReference type="NCBIfam" id="NF003811">
    <property type="entry name" value="PRK05402.1"/>
    <property type="match status" value="1"/>
</dbReference>
<comment type="subunit">
    <text evidence="9">Monomer.</text>
</comment>
<comment type="caution">
    <text evidence="12">The sequence shown here is derived from an EMBL/GenBank/DDBJ whole genome shotgun (WGS) entry which is preliminary data.</text>
</comment>
<dbReference type="InterPro" id="IPR013783">
    <property type="entry name" value="Ig-like_fold"/>
</dbReference>
<dbReference type="PANTHER" id="PTHR43651:SF3">
    <property type="entry name" value="1,4-ALPHA-GLUCAN-BRANCHING ENZYME"/>
    <property type="match status" value="1"/>
</dbReference>
<dbReference type="NCBIfam" id="NF008967">
    <property type="entry name" value="PRK12313.1"/>
    <property type="match status" value="1"/>
</dbReference>
<dbReference type="SUPFAM" id="SSF81296">
    <property type="entry name" value="E set domains"/>
    <property type="match status" value="1"/>
</dbReference>
<evidence type="ECO:0000256" key="6">
    <source>
        <dbReference type="ARBA" id="ARBA00022679"/>
    </source>
</evidence>
<dbReference type="InterPro" id="IPR044143">
    <property type="entry name" value="GlgB_N_E_set_prok"/>
</dbReference>
<keyword evidence="13" id="KW-1185">Reference proteome</keyword>
<dbReference type="OrthoDB" id="9800174at2"/>
<proteinExistence type="inferred from homology"/>
<evidence type="ECO:0000259" key="11">
    <source>
        <dbReference type="SMART" id="SM00642"/>
    </source>
</evidence>
<organism evidence="12 13">
    <name type="scientific">Haloplasma contractile SSD-17B</name>
    <dbReference type="NCBI Taxonomy" id="1033810"/>
    <lineage>
        <taxon>Bacteria</taxon>
        <taxon>Bacillati</taxon>
        <taxon>Mycoplasmatota</taxon>
        <taxon>Mollicutes</taxon>
        <taxon>Haloplasmatales</taxon>
        <taxon>Haloplasmataceae</taxon>
        <taxon>Haloplasma</taxon>
    </lineage>
</organism>
<dbReference type="Pfam" id="PF00128">
    <property type="entry name" value="Alpha-amylase"/>
    <property type="match status" value="1"/>
</dbReference>
<dbReference type="SUPFAM" id="SSF51011">
    <property type="entry name" value="Glycosyl hydrolase domain"/>
    <property type="match status" value="1"/>
</dbReference>
<dbReference type="AlphaFoldDB" id="U2FIP5"/>
<dbReference type="CDD" id="cd02855">
    <property type="entry name" value="E_set_GBE_prok_N"/>
    <property type="match status" value="1"/>
</dbReference>
<comment type="similarity">
    <text evidence="3 9">Belongs to the glycosyl hydrolase 13 family. GlgB subfamily.</text>
</comment>
<dbReference type="Gene3D" id="2.60.40.1180">
    <property type="entry name" value="Golgi alpha-mannosidase II"/>
    <property type="match status" value="1"/>
</dbReference>
<dbReference type="UniPathway" id="UPA00164"/>
<dbReference type="FunFam" id="2.60.40.1180:FF:000002">
    <property type="entry name" value="1,4-alpha-glucan branching enzyme GlgB"/>
    <property type="match status" value="1"/>
</dbReference>
<comment type="function">
    <text evidence="9">Catalyzes the formation of the alpha-1,6-glucosidic linkages in glycogen by scission of a 1,4-alpha-linked oligosaccharide from growing alpha-1,4-glucan chains and the subsequent attachment of the oligosaccharide to the alpha-1,6 position.</text>
</comment>
<keyword evidence="6 9" id="KW-0808">Transferase</keyword>
<dbReference type="InterPro" id="IPR017853">
    <property type="entry name" value="GH"/>
</dbReference>
<evidence type="ECO:0000256" key="5">
    <source>
        <dbReference type="ARBA" id="ARBA00022676"/>
    </source>
</evidence>
<evidence type="ECO:0000256" key="9">
    <source>
        <dbReference type="HAMAP-Rule" id="MF_00685"/>
    </source>
</evidence>
<dbReference type="PANTHER" id="PTHR43651">
    <property type="entry name" value="1,4-ALPHA-GLUCAN-BRANCHING ENZYME"/>
    <property type="match status" value="1"/>
</dbReference>
<dbReference type="GO" id="GO:0043169">
    <property type="term" value="F:cation binding"/>
    <property type="evidence" value="ECO:0007669"/>
    <property type="project" value="InterPro"/>
</dbReference>
<dbReference type="GO" id="GO:0005978">
    <property type="term" value="P:glycogen biosynthetic process"/>
    <property type="evidence" value="ECO:0007669"/>
    <property type="project" value="UniProtKB-UniRule"/>
</dbReference>
<dbReference type="STRING" id="1033810.HLPCO_002853"/>
<evidence type="ECO:0000256" key="7">
    <source>
        <dbReference type="ARBA" id="ARBA00023056"/>
    </source>
</evidence>
<protein>
    <recommendedName>
        <fullName evidence="9">1,4-alpha-glucan branching enzyme GlgB</fullName>
        <ecNumber evidence="9">2.4.1.18</ecNumber>
    </recommendedName>
    <alternativeName>
        <fullName evidence="9">1,4-alpha-D-glucan:1,4-alpha-D-glucan 6-glucosyl-transferase</fullName>
    </alternativeName>
    <alternativeName>
        <fullName evidence="9">Alpha-(1-&gt;4)-glucan branching enzyme</fullName>
    </alternativeName>
    <alternativeName>
        <fullName evidence="9">Glycogen branching enzyme</fullName>
        <shortName evidence="9">BE</shortName>
    </alternativeName>
</protein>
<dbReference type="SUPFAM" id="SSF51445">
    <property type="entry name" value="(Trans)glycosidases"/>
    <property type="match status" value="1"/>
</dbReference>
<dbReference type="EMBL" id="AFNU02000016">
    <property type="protein sequence ID" value="ERJ11114.1"/>
    <property type="molecule type" value="Genomic_DNA"/>
</dbReference>
<dbReference type="CDD" id="cd11322">
    <property type="entry name" value="AmyAc_Glg_BE"/>
    <property type="match status" value="1"/>
</dbReference>
<dbReference type="InParanoid" id="U2FIP5"/>
<dbReference type="Proteomes" id="UP000005707">
    <property type="component" value="Unassembled WGS sequence"/>
</dbReference>
<name>U2FIP5_9MOLU</name>
<dbReference type="PIRSF" id="PIRSF000463">
    <property type="entry name" value="GlgB"/>
    <property type="match status" value="1"/>
</dbReference>
<dbReference type="FunFam" id="3.20.20.80:FF:000003">
    <property type="entry name" value="1,4-alpha-glucan branching enzyme GlgB"/>
    <property type="match status" value="1"/>
</dbReference>
<comment type="catalytic activity">
    <reaction evidence="1 9">
        <text>Transfers a segment of a (1-&gt;4)-alpha-D-glucan chain to a primary hydroxy group in a similar glucan chain.</text>
        <dbReference type="EC" id="2.4.1.18"/>
    </reaction>
</comment>
<evidence type="ECO:0000256" key="4">
    <source>
        <dbReference type="ARBA" id="ARBA00022600"/>
    </source>
</evidence>
<keyword evidence="8 9" id="KW-0119">Carbohydrate metabolism</keyword>
<dbReference type="FunCoup" id="U2FIP5">
    <property type="interactions" value="300"/>
</dbReference>
<dbReference type="InterPro" id="IPR006047">
    <property type="entry name" value="GH13_cat_dom"/>
</dbReference>
<dbReference type="InterPro" id="IPR006048">
    <property type="entry name" value="A-amylase/branching_C"/>
</dbReference>
<evidence type="ECO:0000256" key="2">
    <source>
        <dbReference type="ARBA" id="ARBA00004964"/>
    </source>
</evidence>
<dbReference type="Pfam" id="PF02806">
    <property type="entry name" value="Alpha-amylase_C"/>
    <property type="match status" value="1"/>
</dbReference>
<dbReference type="EC" id="2.4.1.18" evidence="9"/>
<accession>U2FIP5</accession>
<dbReference type="GO" id="GO:0005829">
    <property type="term" value="C:cytosol"/>
    <property type="evidence" value="ECO:0007669"/>
    <property type="project" value="TreeGrafter"/>
</dbReference>
<reference evidence="12 13" key="1">
    <citation type="journal article" date="2011" name="J. Bacteriol.">
        <title>Genome sequence of Haloplasma contractile, an unusual contractile bacterium from a deep-sea anoxic brine lake.</title>
        <authorList>
            <person name="Antunes A."/>
            <person name="Alam I."/>
            <person name="El Dorry H."/>
            <person name="Siam R."/>
            <person name="Robertson A."/>
            <person name="Bajic V.B."/>
            <person name="Stingl U."/>
        </authorList>
    </citation>
    <scope>NUCLEOTIDE SEQUENCE [LARGE SCALE GENOMIC DNA]</scope>
    <source>
        <strain evidence="12 13">SSD-17B</strain>
    </source>
</reference>
<sequence length="621" mass="72211">MVNMPLDFDRYLFHSGKMKEAYQHFGAHLNYDQDGHNIGASFSVWAPHARKVNVIGDFNGWNGQIHQMKKISDEGIWYIEIKGVSEYDNYKYEIFTAQNKRLEKSDPFAFHAETRPNTASKLYNLDGYDWHDQDWLRQRETINYPNRELLIYEVHFGSFKKKDDGNYYSYGEMADELIPYVKDQGYTHIEILPLIEHPFDGSWGYQGTGYYAATSRYGTPKDLMYFIDRCHQNGLGVILDWVPGHYCKDPHGLYLFDGEPTFEYPFDDVRENKVWGTVNFDLGRNEVRSFLISNAVFWINYFHVDGFRIDAVSNLIYWLGNESKGTNEGAITFIKMLNESVKEYSSNILMIAEDSTAYPNVTKPTSQGGLGFNYKWNMGWMNDVLDYFTEDPLYRKYKHHNLTFGMSYAYNEQFILPFSHDEVVHGKGSLIGKMPGDYWQKFANYRVLMGFLMSHPGKKLIFMGGEFAQMHEWKDHDQLDWNLFDYPTHNSANRFVKDIIGVYRSHKALYELDHSHNGFRWIDANNNEQSIYSFIRFGKNDQDLVIIVMNCTPLVYQDYKIGVPHSGVYSEIINSDKSIYGGSDQYNGGDLLTINEGIHGFDQCLSLTIAPLSISYITFKN</sequence>
<dbReference type="InterPro" id="IPR014756">
    <property type="entry name" value="Ig_E-set"/>
</dbReference>
<keyword evidence="5 9" id="KW-0328">Glycosyltransferase</keyword>
<evidence type="ECO:0000256" key="3">
    <source>
        <dbReference type="ARBA" id="ARBA00009000"/>
    </source>
</evidence>
<dbReference type="HAMAP" id="MF_00685">
    <property type="entry name" value="GlgB"/>
    <property type="match status" value="1"/>
</dbReference>
<keyword evidence="4 9" id="KW-0321">Glycogen metabolism</keyword>
<feature type="domain" description="Glycosyl hydrolase family 13 catalytic" evidence="11">
    <location>
        <begin position="153"/>
        <end position="496"/>
    </location>
</feature>
<reference evidence="12 13" key="2">
    <citation type="journal article" date="2013" name="PLoS ONE">
        <title>INDIGO - INtegrated Data Warehouse of MIcrobial GenOmes with Examples from the Red Sea Extremophiles.</title>
        <authorList>
            <person name="Alam I."/>
            <person name="Antunes A."/>
            <person name="Kamau A.A."/>
            <person name="Ba Alawi W."/>
            <person name="Kalkatawi M."/>
            <person name="Stingl U."/>
            <person name="Bajic V.B."/>
        </authorList>
    </citation>
    <scope>NUCLEOTIDE SEQUENCE [LARGE SCALE GENOMIC DNA]</scope>
    <source>
        <strain evidence="12 13">SSD-17B</strain>
    </source>
</reference>
<dbReference type="GO" id="GO:0003844">
    <property type="term" value="F:1,4-alpha-glucan branching enzyme activity"/>
    <property type="evidence" value="ECO:0007669"/>
    <property type="project" value="UniProtKB-UniRule"/>
</dbReference>
<dbReference type="Gene3D" id="2.60.40.10">
    <property type="entry name" value="Immunoglobulins"/>
    <property type="match status" value="1"/>
</dbReference>
<dbReference type="InterPro" id="IPR013780">
    <property type="entry name" value="Glyco_hydro_b"/>
</dbReference>
<dbReference type="InterPro" id="IPR006407">
    <property type="entry name" value="GlgB"/>
</dbReference>
<evidence type="ECO:0000313" key="12">
    <source>
        <dbReference type="EMBL" id="ERJ11114.1"/>
    </source>
</evidence>
<evidence type="ECO:0000256" key="10">
    <source>
        <dbReference type="PIRSR" id="PIRSR000463-1"/>
    </source>
</evidence>
<evidence type="ECO:0000256" key="8">
    <source>
        <dbReference type="ARBA" id="ARBA00023277"/>
    </source>
</evidence>
<feature type="active site" description="Proton donor" evidence="9 10">
    <location>
        <position position="353"/>
    </location>
</feature>
<dbReference type="GO" id="GO:0004553">
    <property type="term" value="F:hydrolase activity, hydrolyzing O-glycosyl compounds"/>
    <property type="evidence" value="ECO:0007669"/>
    <property type="project" value="InterPro"/>
</dbReference>
<feature type="active site" description="Nucleophile" evidence="9 10">
    <location>
        <position position="310"/>
    </location>
</feature>
<keyword evidence="7 9" id="KW-0320">Glycogen biosynthesis</keyword>
<dbReference type="SMART" id="SM00642">
    <property type="entry name" value="Aamy"/>
    <property type="match status" value="1"/>
</dbReference>
<dbReference type="eggNOG" id="COG0296">
    <property type="taxonomic scope" value="Bacteria"/>
</dbReference>
<gene>
    <name evidence="9 12" type="primary">glgB</name>
    <name evidence="12" type="ORF">HLPCO_002853</name>
</gene>
<evidence type="ECO:0000256" key="1">
    <source>
        <dbReference type="ARBA" id="ARBA00000826"/>
    </source>
</evidence>
<evidence type="ECO:0000313" key="13">
    <source>
        <dbReference type="Proteomes" id="UP000005707"/>
    </source>
</evidence>
<dbReference type="Pfam" id="PF02922">
    <property type="entry name" value="CBM_48"/>
    <property type="match status" value="1"/>
</dbReference>
<dbReference type="InterPro" id="IPR037439">
    <property type="entry name" value="Branching_enzy"/>
</dbReference>
<comment type="pathway">
    <text evidence="2 9">Glycan biosynthesis; glycogen biosynthesis.</text>
</comment>